<dbReference type="InterPro" id="IPR001965">
    <property type="entry name" value="Znf_PHD"/>
</dbReference>
<keyword evidence="3" id="KW-0863">Zinc-finger</keyword>
<keyword evidence="7" id="KW-1185">Reference proteome</keyword>
<evidence type="ECO:0000256" key="3">
    <source>
        <dbReference type="ARBA" id="ARBA00022771"/>
    </source>
</evidence>
<keyword evidence="1" id="KW-0479">Metal-binding</keyword>
<name>A0AAV8T0X2_9ROSI</name>
<dbReference type="SMART" id="SM00109">
    <property type="entry name" value="C1"/>
    <property type="match status" value="7"/>
</dbReference>
<organism evidence="6 7">
    <name type="scientific">Erythroxylum novogranatense</name>
    <dbReference type="NCBI Taxonomy" id="1862640"/>
    <lineage>
        <taxon>Eukaryota</taxon>
        <taxon>Viridiplantae</taxon>
        <taxon>Streptophyta</taxon>
        <taxon>Embryophyta</taxon>
        <taxon>Tracheophyta</taxon>
        <taxon>Spermatophyta</taxon>
        <taxon>Magnoliopsida</taxon>
        <taxon>eudicotyledons</taxon>
        <taxon>Gunneridae</taxon>
        <taxon>Pentapetalae</taxon>
        <taxon>rosids</taxon>
        <taxon>fabids</taxon>
        <taxon>Malpighiales</taxon>
        <taxon>Erythroxylaceae</taxon>
        <taxon>Erythroxylum</taxon>
    </lineage>
</organism>
<dbReference type="EMBL" id="JAIWQS010000007">
    <property type="protein sequence ID" value="KAJ8760417.1"/>
    <property type="molecule type" value="Genomic_DNA"/>
</dbReference>
<sequence length="955" mass="110799">MELDFEHEHILTFCEKSKKKFLQILLKEVDQQEERSRGVEGDDDMPKNPEEVAELDDEDYPMCCVCSEVVRDGPAYFCETCDDFWLHKSCASLPRELRDHHLHSHHDNPLTLLVQKRDVFSDSESSSSSSNNIVPICDGCRDIIIVPTYYHCIECGLKLDCKCALSPYNDDVQQITSSLPPETKTEIFDVSHHHKLFLFNLRKEMGYKMYCRLCETQLLGLTYGCFDCGFFLHKRCLELMAEELQHPCHSHHPVFVQHDSDMFICEKCRDLCRGFMASCKDCDLKIDFKCAFLVDTSNGVIQRSTFDGVKTQIRHFGDKFHLLSFFNCKEEMELVCNGCRLPLSGPTYGCLECTFYLHKSCAELPKEIRHPYHAFHKLYLKFSRRKPCRACGIRPWGEYFRLAYQCYECYHFLLDSLCAINSLGVISALRNKDYHTEDLYYFVAPDHVVDFGFPCNICRRNCEGSFFICLGYETYFHIDCIGIPREITHDCHIHKLTLENPIKENETDESLSKMYYCFACEEPRNPKYHFYDCQQCASTGHIFTAHIECVLSNEVVEIEPDRMIKGDGEDGHGNYPTLSTLSVNPKCMRQLKIGDARNDHVLSYSEQGFIDFDCYLCRDTMMDRPGYVCSSCNVKLHKECAELPFHIKHIPHEHHHLTITATNSGKQFICDGCCVYHKGGISYECEECDFILDLKCASPMISSNGDHYQKSNDDGRKLAISHFTHNHRLRFARIVEELHISCEICSLRILGPTYCCFECYFFLHESCCDEPQYRDHPFHIKHPLQLKILEANDNCNACDSKIETRVSYGCDECEFRLHTKCVKYLTSRLQHKCHKHNLFYFVAEDIIRDGSDEKQYFQCKECGKDCSESFYRCVECNLSLHMECIPIPQKVKSECHVHPLVLVDSITEDGYKEYYCHACEELRNPKHAVYACNKCHYTAHIGCVLNEEDGTLEIL</sequence>
<dbReference type="Pfam" id="PF03107">
    <property type="entry name" value="C1_2"/>
    <property type="match status" value="6"/>
</dbReference>
<dbReference type="PROSITE" id="PS00652">
    <property type="entry name" value="TNFR_NGFR_1"/>
    <property type="match status" value="1"/>
</dbReference>
<dbReference type="AlphaFoldDB" id="A0AAV8T0X2"/>
<evidence type="ECO:0000256" key="2">
    <source>
        <dbReference type="ARBA" id="ARBA00022737"/>
    </source>
</evidence>
<dbReference type="GO" id="GO:0008270">
    <property type="term" value="F:zinc ion binding"/>
    <property type="evidence" value="ECO:0007669"/>
    <property type="project" value="UniProtKB-KW"/>
</dbReference>
<dbReference type="InterPro" id="IPR046349">
    <property type="entry name" value="C1-like_sf"/>
</dbReference>
<dbReference type="Proteomes" id="UP001159364">
    <property type="component" value="Linkage Group LG07"/>
</dbReference>
<evidence type="ECO:0000313" key="7">
    <source>
        <dbReference type="Proteomes" id="UP001159364"/>
    </source>
</evidence>
<feature type="domain" description="Phorbol-ester/DAG-type" evidence="5">
    <location>
        <begin position="781"/>
        <end position="833"/>
    </location>
</feature>
<reference evidence="6 7" key="1">
    <citation type="submission" date="2021-09" db="EMBL/GenBank/DDBJ databases">
        <title>Genomic insights and catalytic innovation underlie evolution of tropane alkaloids biosynthesis.</title>
        <authorList>
            <person name="Wang Y.-J."/>
            <person name="Tian T."/>
            <person name="Huang J.-P."/>
            <person name="Huang S.-X."/>
        </authorList>
    </citation>
    <scope>NUCLEOTIDE SEQUENCE [LARGE SCALE GENOMIC DNA]</scope>
    <source>
        <strain evidence="6">KIB-2018</strain>
        <tissue evidence="6">Leaf</tissue>
    </source>
</reference>
<dbReference type="SMART" id="SM00249">
    <property type="entry name" value="PHD"/>
    <property type="match status" value="6"/>
</dbReference>
<dbReference type="PANTHER" id="PTHR46288:SF27">
    <property type="entry name" value="CYSTEINE_HISTIDINE-RICH C1 DOMAIN FAMILY PROTEIN"/>
    <property type="match status" value="1"/>
</dbReference>
<feature type="domain" description="Phorbol-ester/DAG-type" evidence="5">
    <location>
        <begin position="193"/>
        <end position="248"/>
    </location>
</feature>
<gene>
    <name evidence="6" type="ORF">K2173_015084</name>
</gene>
<dbReference type="InterPro" id="IPR001368">
    <property type="entry name" value="TNFR/NGFR_Cys_rich_reg"/>
</dbReference>
<comment type="caution">
    <text evidence="6">The sequence shown here is derived from an EMBL/GenBank/DDBJ whole genome shotgun (WGS) entry which is preliminary data.</text>
</comment>
<dbReference type="PANTHER" id="PTHR46288">
    <property type="entry name" value="PHORBOL-ESTER/DAG-TYPE DOMAIN-CONTAINING PROTEIN"/>
    <property type="match status" value="1"/>
</dbReference>
<proteinExistence type="predicted"/>
<keyword evidence="2" id="KW-0677">Repeat</keyword>
<protein>
    <recommendedName>
        <fullName evidence="5">Phorbol-ester/DAG-type domain-containing protein</fullName>
    </recommendedName>
</protein>
<accession>A0AAV8T0X2</accession>
<dbReference type="InterPro" id="IPR002219">
    <property type="entry name" value="PKC_DAG/PE"/>
</dbReference>
<evidence type="ECO:0000259" key="5">
    <source>
        <dbReference type="PROSITE" id="PS50081"/>
    </source>
</evidence>
<dbReference type="PROSITE" id="PS50081">
    <property type="entry name" value="ZF_DAG_PE_2"/>
    <property type="match status" value="2"/>
</dbReference>
<keyword evidence="4" id="KW-0862">Zinc</keyword>
<evidence type="ECO:0000256" key="1">
    <source>
        <dbReference type="ARBA" id="ARBA00022723"/>
    </source>
</evidence>
<dbReference type="SUPFAM" id="SSF57889">
    <property type="entry name" value="Cysteine-rich domain"/>
    <property type="match status" value="8"/>
</dbReference>
<evidence type="ECO:0000313" key="6">
    <source>
        <dbReference type="EMBL" id="KAJ8760417.1"/>
    </source>
</evidence>
<evidence type="ECO:0000256" key="4">
    <source>
        <dbReference type="ARBA" id="ARBA00022833"/>
    </source>
</evidence>
<dbReference type="InterPro" id="IPR004146">
    <property type="entry name" value="DC1"/>
</dbReference>